<reference evidence="1" key="2">
    <citation type="submission" date="2020-07" db="EMBL/GenBank/DDBJ databases">
        <authorList>
            <person name="Vera ALvarez R."/>
            <person name="Arias-Moreno D.M."/>
            <person name="Jimenez-Jacinto V."/>
            <person name="Jimenez-Bremont J.F."/>
            <person name="Swaminathan K."/>
            <person name="Moose S.P."/>
            <person name="Guerrero-Gonzalez M.L."/>
            <person name="Marino-Ramirez L."/>
            <person name="Landsman D."/>
            <person name="Rodriguez-Kessler M."/>
            <person name="Delgado-Sanchez P."/>
        </authorList>
    </citation>
    <scope>NUCLEOTIDE SEQUENCE</scope>
    <source>
        <tissue evidence="1">Cladode</tissue>
    </source>
</reference>
<organism evidence="1">
    <name type="scientific">Opuntia streptacantha</name>
    <name type="common">Prickly pear cactus</name>
    <name type="synonym">Opuntia cardona</name>
    <dbReference type="NCBI Taxonomy" id="393608"/>
    <lineage>
        <taxon>Eukaryota</taxon>
        <taxon>Viridiplantae</taxon>
        <taxon>Streptophyta</taxon>
        <taxon>Embryophyta</taxon>
        <taxon>Tracheophyta</taxon>
        <taxon>Spermatophyta</taxon>
        <taxon>Magnoliopsida</taxon>
        <taxon>eudicotyledons</taxon>
        <taxon>Gunneridae</taxon>
        <taxon>Pentapetalae</taxon>
        <taxon>Caryophyllales</taxon>
        <taxon>Cactineae</taxon>
        <taxon>Cactaceae</taxon>
        <taxon>Opuntioideae</taxon>
        <taxon>Opuntia</taxon>
    </lineage>
</organism>
<dbReference type="AlphaFoldDB" id="A0A7C9DPV7"/>
<dbReference type="EMBL" id="GISG01154759">
    <property type="protein sequence ID" value="MBA4648222.1"/>
    <property type="molecule type" value="Transcribed_RNA"/>
</dbReference>
<name>A0A7C9DPV7_OPUST</name>
<accession>A0A7C9DPV7</accession>
<evidence type="ECO:0000313" key="1">
    <source>
        <dbReference type="EMBL" id="MBA4648222.1"/>
    </source>
</evidence>
<sequence length="171" mass="20046">MINRICFGDSGRMTIFLILYNGIRMSMWESFLAHVAVCCPRDYLLMWHPSLRDGYMILCCHLVPSIASAQLSWIRIAVALVSRDSNDSWWLNQRSNNVRIHAQMGRWRSHCHLYCRYKLWSQYSWGIFTEMGLNKNGSWSSQNLRICVNHLGRKLVIIHTAKSILMTHIWG</sequence>
<protein>
    <submittedName>
        <fullName evidence="1">Uncharacterized protein</fullName>
    </submittedName>
</protein>
<proteinExistence type="predicted"/>
<reference evidence="1" key="1">
    <citation type="journal article" date="2013" name="J. Plant Res.">
        <title>Effect of fungi and light on seed germination of three Opuntia species from semiarid lands of central Mexico.</title>
        <authorList>
            <person name="Delgado-Sanchez P."/>
            <person name="Jimenez-Bremont J.F."/>
            <person name="Guerrero-Gonzalez Mde L."/>
            <person name="Flores J."/>
        </authorList>
    </citation>
    <scope>NUCLEOTIDE SEQUENCE</scope>
    <source>
        <tissue evidence="1">Cladode</tissue>
    </source>
</reference>